<name>A0AAE3N7X8_9BURK</name>
<dbReference type="Gene3D" id="3.90.105.10">
    <property type="entry name" value="Molybdopterin biosynthesis moea protein, domain 2"/>
    <property type="match status" value="1"/>
</dbReference>
<evidence type="ECO:0000256" key="8">
    <source>
        <dbReference type="ARBA" id="ARBA00022842"/>
    </source>
</evidence>
<organism evidence="13 14">
    <name type="scientific">Xenophilus arseniciresistens</name>
    <dbReference type="NCBI Taxonomy" id="1283306"/>
    <lineage>
        <taxon>Bacteria</taxon>
        <taxon>Pseudomonadati</taxon>
        <taxon>Pseudomonadota</taxon>
        <taxon>Betaproteobacteria</taxon>
        <taxon>Burkholderiales</taxon>
        <taxon>Comamonadaceae</taxon>
        <taxon>Xenophilus</taxon>
    </lineage>
</organism>
<keyword evidence="14" id="KW-1185">Reference proteome</keyword>
<keyword evidence="5 11" id="KW-0500">Molybdenum</keyword>
<evidence type="ECO:0000259" key="12">
    <source>
        <dbReference type="SMART" id="SM00852"/>
    </source>
</evidence>
<evidence type="ECO:0000256" key="2">
    <source>
        <dbReference type="ARBA" id="ARBA00002901"/>
    </source>
</evidence>
<dbReference type="InterPro" id="IPR036425">
    <property type="entry name" value="MoaB/Mog-like_dom_sf"/>
</dbReference>
<evidence type="ECO:0000256" key="7">
    <source>
        <dbReference type="ARBA" id="ARBA00022723"/>
    </source>
</evidence>
<evidence type="ECO:0000313" key="14">
    <source>
        <dbReference type="Proteomes" id="UP001212602"/>
    </source>
</evidence>
<comment type="caution">
    <text evidence="13">The sequence shown here is derived from an EMBL/GenBank/DDBJ whole genome shotgun (WGS) entry which is preliminary data.</text>
</comment>
<dbReference type="InterPro" id="IPR008284">
    <property type="entry name" value="MoCF_biosynth_CS"/>
</dbReference>
<dbReference type="NCBIfam" id="NF045515">
    <property type="entry name" value="Glp_gephyrin"/>
    <property type="match status" value="1"/>
</dbReference>
<dbReference type="Pfam" id="PF03454">
    <property type="entry name" value="MoeA_C"/>
    <property type="match status" value="1"/>
</dbReference>
<comment type="function">
    <text evidence="2 11">Catalyzes the insertion of molybdate into adenylated molybdopterin with the concomitant release of AMP.</text>
</comment>
<feature type="domain" description="MoaB/Mog" evidence="12">
    <location>
        <begin position="205"/>
        <end position="351"/>
    </location>
</feature>
<comment type="catalytic activity">
    <reaction evidence="10">
        <text>adenylyl-molybdopterin + molybdate = Mo-molybdopterin + AMP + H(+)</text>
        <dbReference type="Rhea" id="RHEA:35047"/>
        <dbReference type="ChEBI" id="CHEBI:15378"/>
        <dbReference type="ChEBI" id="CHEBI:36264"/>
        <dbReference type="ChEBI" id="CHEBI:62727"/>
        <dbReference type="ChEBI" id="CHEBI:71302"/>
        <dbReference type="ChEBI" id="CHEBI:456215"/>
        <dbReference type="EC" id="2.10.1.1"/>
    </reaction>
</comment>
<dbReference type="GO" id="GO:0005829">
    <property type="term" value="C:cytosol"/>
    <property type="evidence" value="ECO:0007669"/>
    <property type="project" value="TreeGrafter"/>
</dbReference>
<evidence type="ECO:0000256" key="9">
    <source>
        <dbReference type="ARBA" id="ARBA00023150"/>
    </source>
</evidence>
<dbReference type="InterPro" id="IPR005111">
    <property type="entry name" value="MoeA_C_domain_IV"/>
</dbReference>
<evidence type="ECO:0000256" key="10">
    <source>
        <dbReference type="ARBA" id="ARBA00047317"/>
    </source>
</evidence>
<dbReference type="PANTHER" id="PTHR10192">
    <property type="entry name" value="MOLYBDOPTERIN BIOSYNTHESIS PROTEIN"/>
    <property type="match status" value="1"/>
</dbReference>
<dbReference type="GO" id="GO:0046872">
    <property type="term" value="F:metal ion binding"/>
    <property type="evidence" value="ECO:0007669"/>
    <property type="project" value="UniProtKB-UniRule"/>
</dbReference>
<evidence type="ECO:0000256" key="11">
    <source>
        <dbReference type="RuleBase" id="RU365090"/>
    </source>
</evidence>
<comment type="cofactor">
    <cofactor evidence="1 11">
        <name>Mg(2+)</name>
        <dbReference type="ChEBI" id="CHEBI:18420"/>
    </cofactor>
</comment>
<protein>
    <recommendedName>
        <fullName evidence="11">Molybdopterin molybdenumtransferase</fullName>
        <ecNumber evidence="11">2.10.1.1</ecNumber>
    </recommendedName>
</protein>
<dbReference type="Gene3D" id="2.170.190.11">
    <property type="entry name" value="Molybdopterin biosynthesis moea protein, domain 3"/>
    <property type="match status" value="1"/>
</dbReference>
<dbReference type="InterPro" id="IPR036688">
    <property type="entry name" value="MoeA_C_domain_IV_sf"/>
</dbReference>
<evidence type="ECO:0000256" key="6">
    <source>
        <dbReference type="ARBA" id="ARBA00022679"/>
    </source>
</evidence>
<comment type="pathway">
    <text evidence="3 11">Cofactor biosynthesis; molybdopterin biosynthesis.</text>
</comment>
<dbReference type="GO" id="GO:0006777">
    <property type="term" value="P:Mo-molybdopterin cofactor biosynthetic process"/>
    <property type="evidence" value="ECO:0007669"/>
    <property type="project" value="UniProtKB-UniRule"/>
</dbReference>
<evidence type="ECO:0000256" key="3">
    <source>
        <dbReference type="ARBA" id="ARBA00005046"/>
    </source>
</evidence>
<dbReference type="SMART" id="SM00852">
    <property type="entry name" value="MoCF_biosynth"/>
    <property type="match status" value="1"/>
</dbReference>
<dbReference type="AlphaFoldDB" id="A0AAE3N7X8"/>
<evidence type="ECO:0000256" key="4">
    <source>
        <dbReference type="ARBA" id="ARBA00010763"/>
    </source>
</evidence>
<evidence type="ECO:0000313" key="13">
    <source>
        <dbReference type="EMBL" id="MDA7416184.1"/>
    </source>
</evidence>
<sequence>MTSPDRPPLTPPAAAAADLAVAQVQARLQALAAPLALTGRARPQTLALHEALGRVLAQDLISPLDVPPHDNAAMDGYAFDGQVLQDTPTDGRGWQWQVVGTALAGRPWTGTLQAGQALRIMTGAVMPAGADTVAPQELCSREGDTLRLPADAGLRPGAHRRLAGEDLAVGQCALPAGTRLGPAAVGLLASLGLASVEVLPALRVVLFSTGDELLEPGQPPRPGAIYDSNRYTLRALLARLGCEVLDLGQLADQPNVLEASLRQAAGQADVIITSGGVSQGDADHLRSVLQRMGQIDFWRVAMRPGRPLAVGLLPAPAPEAAARQALLFGLPGNPVAAMVSFLVFVRPTLLQLMGCSAPAELQPPVLRARSLNPIRKRPGRTEYPRAWLHAHPGRLPEVQVAAEQGSGLLSGMQAANALVLLPHDAGPVEAGDEVDVLLLDSLI</sequence>
<dbReference type="EMBL" id="JAQIPB010000002">
    <property type="protein sequence ID" value="MDA7416184.1"/>
    <property type="molecule type" value="Genomic_DNA"/>
</dbReference>
<dbReference type="InterPro" id="IPR005110">
    <property type="entry name" value="MoeA_linker/N"/>
</dbReference>
<evidence type="ECO:0000256" key="5">
    <source>
        <dbReference type="ARBA" id="ARBA00022505"/>
    </source>
</evidence>
<dbReference type="InterPro" id="IPR001453">
    <property type="entry name" value="MoaB/Mog_dom"/>
</dbReference>
<dbReference type="SUPFAM" id="SSF63867">
    <property type="entry name" value="MoeA C-terminal domain-like"/>
    <property type="match status" value="1"/>
</dbReference>
<dbReference type="CDD" id="cd00887">
    <property type="entry name" value="MoeA"/>
    <property type="match status" value="1"/>
</dbReference>
<evidence type="ECO:0000256" key="1">
    <source>
        <dbReference type="ARBA" id="ARBA00001946"/>
    </source>
</evidence>
<dbReference type="InterPro" id="IPR038987">
    <property type="entry name" value="MoeA-like"/>
</dbReference>
<dbReference type="InterPro" id="IPR036135">
    <property type="entry name" value="MoeA_linker/N_sf"/>
</dbReference>
<dbReference type="GO" id="GO:0061599">
    <property type="term" value="F:molybdopterin molybdotransferase activity"/>
    <property type="evidence" value="ECO:0007669"/>
    <property type="project" value="UniProtKB-UniRule"/>
</dbReference>
<keyword evidence="9 11" id="KW-0501">Molybdenum cofactor biosynthesis</keyword>
<dbReference type="Gene3D" id="3.40.980.10">
    <property type="entry name" value="MoaB/Mog-like domain"/>
    <property type="match status" value="1"/>
</dbReference>
<dbReference type="SUPFAM" id="SSF63882">
    <property type="entry name" value="MoeA N-terminal region -like"/>
    <property type="match status" value="1"/>
</dbReference>
<dbReference type="Gene3D" id="2.40.340.10">
    <property type="entry name" value="MoeA, C-terminal, domain IV"/>
    <property type="match status" value="1"/>
</dbReference>
<dbReference type="SUPFAM" id="SSF53218">
    <property type="entry name" value="Molybdenum cofactor biosynthesis proteins"/>
    <property type="match status" value="1"/>
</dbReference>
<keyword evidence="6 11" id="KW-0808">Transferase</keyword>
<comment type="similarity">
    <text evidence="4 11">Belongs to the MoeA family.</text>
</comment>
<dbReference type="EC" id="2.10.1.1" evidence="11"/>
<reference evidence="13" key="1">
    <citation type="submission" date="2023-01" db="EMBL/GenBank/DDBJ databases">
        <title>Xenophilus mangrovi sp. nov., isolated from soil of Mangrove nature reserve.</title>
        <authorList>
            <person name="Xu S."/>
            <person name="Liu Z."/>
            <person name="Xu Y."/>
        </authorList>
    </citation>
    <scope>NUCLEOTIDE SEQUENCE</scope>
    <source>
        <strain evidence="13">YW8</strain>
    </source>
</reference>
<dbReference type="Pfam" id="PF03453">
    <property type="entry name" value="MoeA_N"/>
    <property type="match status" value="1"/>
</dbReference>
<gene>
    <name evidence="13" type="ORF">PGB34_07370</name>
</gene>
<dbReference type="PANTHER" id="PTHR10192:SF5">
    <property type="entry name" value="GEPHYRIN"/>
    <property type="match status" value="1"/>
</dbReference>
<keyword evidence="8 11" id="KW-0460">Magnesium</keyword>
<dbReference type="NCBIfam" id="TIGR00177">
    <property type="entry name" value="molyb_syn"/>
    <property type="match status" value="1"/>
</dbReference>
<dbReference type="Pfam" id="PF00994">
    <property type="entry name" value="MoCF_biosynth"/>
    <property type="match status" value="1"/>
</dbReference>
<dbReference type="PROSITE" id="PS01079">
    <property type="entry name" value="MOCF_BIOSYNTHESIS_2"/>
    <property type="match status" value="1"/>
</dbReference>
<dbReference type="Proteomes" id="UP001212602">
    <property type="component" value="Unassembled WGS sequence"/>
</dbReference>
<keyword evidence="7 11" id="KW-0479">Metal-binding</keyword>
<dbReference type="FunFam" id="3.40.980.10:FF:000004">
    <property type="entry name" value="Molybdopterin molybdenumtransferase"/>
    <property type="match status" value="1"/>
</dbReference>
<proteinExistence type="inferred from homology"/>
<accession>A0AAE3N7X8</accession>